<comment type="caution">
    <text evidence="11">The sequence shown here is derived from an EMBL/GenBank/DDBJ whole genome shotgun (WGS) entry which is preliminary data.</text>
</comment>
<comment type="subcellular location">
    <subcellularLocation>
        <location evidence="9">Cell inner membrane</location>
        <topology evidence="9">Single-pass type II membrane protein</topology>
    </subcellularLocation>
    <subcellularLocation>
        <location evidence="1">Membrane</location>
    </subcellularLocation>
    <text evidence="9">Localizes to the division septum.</text>
</comment>
<evidence type="ECO:0000313" key="11">
    <source>
        <dbReference type="EMBL" id="RDH40581.1"/>
    </source>
</evidence>
<evidence type="ECO:0000256" key="6">
    <source>
        <dbReference type="ARBA" id="ARBA00022989"/>
    </source>
</evidence>
<keyword evidence="5 9" id="KW-0812">Transmembrane</keyword>
<dbReference type="InterPro" id="IPR045335">
    <property type="entry name" value="FtsQ_C_sf"/>
</dbReference>
<keyword evidence="12" id="KW-1185">Reference proteome</keyword>
<evidence type="ECO:0000256" key="9">
    <source>
        <dbReference type="HAMAP-Rule" id="MF_00911"/>
    </source>
</evidence>
<dbReference type="GO" id="GO:0090529">
    <property type="term" value="P:cell septum assembly"/>
    <property type="evidence" value="ECO:0007669"/>
    <property type="project" value="InterPro"/>
</dbReference>
<sequence>MVKNGKVVEGQRFQRQRNKPRATRLISQLPSRAWFFKFSLSLLLVLSFILFWQKLADPTCFSVKKIKISGDLTYVKQRNLQQIILPFIAKGFFRLDSRGLKDQILQQPWIASVSVKRFWPDTLLVNFMTKKPIAFIGRRSLLDEQGDIFSPSQEDLASLDLPTFIGPLGQQKYLLQTYLTMNPLLENLNLKIKLLKLVHQQSWYLQLSNGLSLYLSQTEPYLQLQRFVEVYSDVIASKVSMVDYVDLRYPHGMAVKFKKPTF</sequence>
<dbReference type="Pfam" id="PF03799">
    <property type="entry name" value="FtsQ_DivIB_C"/>
    <property type="match status" value="1"/>
</dbReference>
<dbReference type="InterPro" id="IPR026579">
    <property type="entry name" value="FtsQ"/>
</dbReference>
<dbReference type="GO" id="GO:0032153">
    <property type="term" value="C:cell division site"/>
    <property type="evidence" value="ECO:0007669"/>
    <property type="project" value="UniProtKB-UniRule"/>
</dbReference>
<accession>A0A370CIA2</accession>
<reference evidence="11 12" key="1">
    <citation type="journal article" date="2017" name="Int. J. Syst. Evol. Microbiol.">
        <title>Aquarickettsiella crustaci n. gen. n. sp. (Gammaproteobacteria: Legionellales: Coxiellaceae); a bacterial pathogen of the freshwater crustacean: Gammarus fossarum (Malacostraca: Amphipoda).</title>
        <authorList>
            <person name="Bojko J."/>
            <person name="Dunn A.M."/>
            <person name="Stebbing P.D."/>
            <person name="Van Aerle R."/>
            <person name="Bacela-Spychalska K."/>
            <person name="Bean T.P."/>
            <person name="Stentiford G.D."/>
        </authorList>
    </citation>
    <scope>NUCLEOTIDE SEQUENCE [LARGE SCALE GENOMIC DNA]</scope>
    <source>
        <strain evidence="11">RA15029</strain>
    </source>
</reference>
<evidence type="ECO:0000256" key="4">
    <source>
        <dbReference type="ARBA" id="ARBA00022618"/>
    </source>
</evidence>
<keyword evidence="2 9" id="KW-1003">Cell membrane</keyword>
<evidence type="ECO:0000256" key="5">
    <source>
        <dbReference type="ARBA" id="ARBA00022692"/>
    </source>
</evidence>
<dbReference type="InterPro" id="IPR013685">
    <property type="entry name" value="POTRA_FtsQ_type"/>
</dbReference>
<comment type="subunit">
    <text evidence="9">Part of a complex composed of FtsB, FtsL and FtsQ.</text>
</comment>
<keyword evidence="7 9" id="KW-0472">Membrane</keyword>
<keyword evidence="6 9" id="KW-1133">Transmembrane helix</keyword>
<comment type="function">
    <text evidence="9">Essential cell division protein. May link together the upstream cell division proteins, which are predominantly cytoplasmic, with the downstream cell division proteins, which are predominantly periplasmic. May control correct divisome assembly.</text>
</comment>
<keyword evidence="4 9" id="KW-0132">Cell division</keyword>
<dbReference type="PANTHER" id="PTHR35851">
    <property type="entry name" value="CELL DIVISION PROTEIN FTSQ"/>
    <property type="match status" value="1"/>
</dbReference>
<organism evidence="11 12">
    <name type="scientific">Candidatus Aquirickettsiella gammari</name>
    <dbReference type="NCBI Taxonomy" id="2016198"/>
    <lineage>
        <taxon>Bacteria</taxon>
        <taxon>Pseudomonadati</taxon>
        <taxon>Pseudomonadota</taxon>
        <taxon>Gammaproteobacteria</taxon>
        <taxon>Legionellales</taxon>
        <taxon>Coxiellaceae</taxon>
        <taxon>Candidatus Aquirickettsiella</taxon>
    </lineage>
</organism>
<dbReference type="InterPro" id="IPR005548">
    <property type="entry name" value="Cell_div_FtsQ/DivIB_C"/>
</dbReference>
<evidence type="ECO:0000256" key="7">
    <source>
        <dbReference type="ARBA" id="ARBA00023136"/>
    </source>
</evidence>
<evidence type="ECO:0000256" key="2">
    <source>
        <dbReference type="ARBA" id="ARBA00022475"/>
    </source>
</evidence>
<dbReference type="HAMAP" id="MF_00911">
    <property type="entry name" value="FtsQ_subfam"/>
    <property type="match status" value="1"/>
</dbReference>
<dbReference type="GO" id="GO:0043093">
    <property type="term" value="P:FtsZ-dependent cytokinesis"/>
    <property type="evidence" value="ECO:0007669"/>
    <property type="project" value="UniProtKB-UniRule"/>
</dbReference>
<name>A0A370CIA2_9COXI</name>
<reference evidence="11 12" key="2">
    <citation type="journal article" date="2018" name="J. Invertebr. Pathol.">
        <title>'Candidatus Aquirickettsiella gammari' (Gammaproteobacteria: Legionellales: Coxiellaceae): A bacterial pathogen of the freshwater crustacean Gammarus fossarum (Malacostraca: Amphipoda).</title>
        <authorList>
            <person name="Bojko J."/>
            <person name="Dunn A.M."/>
            <person name="Stebbing P.D."/>
            <person name="van Aerle R."/>
            <person name="Bacela-Spychalska K."/>
            <person name="Bean T.P."/>
            <person name="Urrutia A."/>
            <person name="Stentiford G.D."/>
        </authorList>
    </citation>
    <scope>NUCLEOTIDE SEQUENCE [LARGE SCALE GENOMIC DNA]</scope>
    <source>
        <strain evidence="11">RA15029</strain>
    </source>
</reference>
<dbReference type="Proteomes" id="UP000226429">
    <property type="component" value="Unassembled WGS sequence"/>
</dbReference>
<dbReference type="PANTHER" id="PTHR35851:SF1">
    <property type="entry name" value="CELL DIVISION PROTEIN FTSQ"/>
    <property type="match status" value="1"/>
</dbReference>
<dbReference type="InterPro" id="IPR034746">
    <property type="entry name" value="POTRA"/>
</dbReference>
<dbReference type="Pfam" id="PF08478">
    <property type="entry name" value="POTRA_1"/>
    <property type="match status" value="1"/>
</dbReference>
<protein>
    <recommendedName>
        <fullName evidence="9">Cell division protein FtsQ</fullName>
    </recommendedName>
</protein>
<dbReference type="EMBL" id="NMOS02000006">
    <property type="protein sequence ID" value="RDH40581.1"/>
    <property type="molecule type" value="Genomic_DNA"/>
</dbReference>
<dbReference type="AlphaFoldDB" id="A0A370CIA2"/>
<proteinExistence type="inferred from homology"/>
<dbReference type="Gene3D" id="3.10.20.310">
    <property type="entry name" value="membrane protein fhac"/>
    <property type="match status" value="1"/>
</dbReference>
<keyword evidence="8 9" id="KW-0131">Cell cycle</keyword>
<dbReference type="GO" id="GO:0005886">
    <property type="term" value="C:plasma membrane"/>
    <property type="evidence" value="ECO:0007669"/>
    <property type="project" value="UniProtKB-SubCell"/>
</dbReference>
<evidence type="ECO:0000256" key="3">
    <source>
        <dbReference type="ARBA" id="ARBA00022519"/>
    </source>
</evidence>
<gene>
    <name evidence="9" type="primary">ftsQ</name>
    <name evidence="11" type="ORF">CFE62_002865</name>
</gene>
<feature type="domain" description="POTRA" evidence="10">
    <location>
        <begin position="61"/>
        <end position="130"/>
    </location>
</feature>
<evidence type="ECO:0000256" key="8">
    <source>
        <dbReference type="ARBA" id="ARBA00023306"/>
    </source>
</evidence>
<evidence type="ECO:0000313" key="12">
    <source>
        <dbReference type="Proteomes" id="UP000226429"/>
    </source>
</evidence>
<dbReference type="Gene3D" id="3.40.50.11690">
    <property type="entry name" value="Cell division protein FtsQ/DivIB"/>
    <property type="match status" value="1"/>
</dbReference>
<keyword evidence="3 9" id="KW-0997">Cell inner membrane</keyword>
<evidence type="ECO:0000259" key="10">
    <source>
        <dbReference type="PROSITE" id="PS51779"/>
    </source>
</evidence>
<evidence type="ECO:0000256" key="1">
    <source>
        <dbReference type="ARBA" id="ARBA00004370"/>
    </source>
</evidence>
<dbReference type="PROSITE" id="PS51779">
    <property type="entry name" value="POTRA"/>
    <property type="match status" value="1"/>
</dbReference>
<comment type="similarity">
    <text evidence="9">Belongs to the FtsQ/DivIB family. FtsQ subfamily.</text>
</comment>